<protein>
    <recommendedName>
        <fullName evidence="5 11">Proline iminopeptidase</fullName>
        <shortName evidence="11">PIP</shortName>
        <ecNumber evidence="4 11">3.4.11.5</ecNumber>
    </recommendedName>
    <alternativeName>
        <fullName evidence="10 11">Prolyl aminopeptidase</fullName>
    </alternativeName>
</protein>
<keyword evidence="7 11" id="KW-0963">Cytoplasm</keyword>
<evidence type="ECO:0000256" key="13">
    <source>
        <dbReference type="RuleBase" id="RU003421"/>
    </source>
</evidence>
<dbReference type="GO" id="GO:0004177">
    <property type="term" value="F:aminopeptidase activity"/>
    <property type="evidence" value="ECO:0007669"/>
    <property type="project" value="UniProtKB-UniRule"/>
</dbReference>
<gene>
    <name evidence="15" type="primary">pip</name>
    <name evidence="15" type="ORF">F6R98_17180</name>
</gene>
<evidence type="ECO:0000313" key="16">
    <source>
        <dbReference type="Proteomes" id="UP000325755"/>
    </source>
</evidence>
<dbReference type="EMBL" id="CP044205">
    <property type="protein sequence ID" value="QFY44153.1"/>
    <property type="molecule type" value="Genomic_DNA"/>
</dbReference>
<evidence type="ECO:0000256" key="10">
    <source>
        <dbReference type="ARBA" id="ARBA00029605"/>
    </source>
</evidence>
<keyword evidence="8 11" id="KW-0645">Protease</keyword>
<feature type="active site" description="Proton donor" evidence="12">
    <location>
        <position position="293"/>
    </location>
</feature>
<dbReference type="PIRSF" id="PIRSF006431">
    <property type="entry name" value="Pept_S33"/>
    <property type="match status" value="1"/>
</dbReference>
<evidence type="ECO:0000256" key="1">
    <source>
        <dbReference type="ARBA" id="ARBA00001585"/>
    </source>
</evidence>
<dbReference type="InterPro" id="IPR002410">
    <property type="entry name" value="Peptidase_S33"/>
</dbReference>
<dbReference type="GO" id="GO:0006508">
    <property type="term" value="P:proteolysis"/>
    <property type="evidence" value="ECO:0007669"/>
    <property type="project" value="UniProtKB-KW"/>
</dbReference>
<dbReference type="Gene3D" id="3.40.50.1820">
    <property type="entry name" value="alpha/beta hydrolase"/>
    <property type="match status" value="1"/>
</dbReference>
<feature type="active site" description="Nucleophile" evidence="12">
    <location>
        <position position="110"/>
    </location>
</feature>
<evidence type="ECO:0000256" key="12">
    <source>
        <dbReference type="PIRSR" id="PIRSR006431-1"/>
    </source>
</evidence>
<dbReference type="OrthoDB" id="9796770at2"/>
<dbReference type="KEGG" id="mmob:F6R98_17180"/>
<keyword evidence="16" id="KW-1185">Reference proteome</keyword>
<dbReference type="InterPro" id="IPR000073">
    <property type="entry name" value="AB_hydrolase_1"/>
</dbReference>
<evidence type="ECO:0000256" key="5">
    <source>
        <dbReference type="ARBA" id="ARBA00021843"/>
    </source>
</evidence>
<dbReference type="NCBIfam" id="TIGR01249">
    <property type="entry name" value="pro_imino_pep_1"/>
    <property type="match status" value="1"/>
</dbReference>
<dbReference type="PANTHER" id="PTHR43722">
    <property type="entry name" value="PROLINE IMINOPEPTIDASE"/>
    <property type="match status" value="1"/>
</dbReference>
<dbReference type="PANTHER" id="PTHR43722:SF1">
    <property type="entry name" value="PROLINE IMINOPEPTIDASE"/>
    <property type="match status" value="1"/>
</dbReference>
<evidence type="ECO:0000313" key="15">
    <source>
        <dbReference type="EMBL" id="QFY44153.1"/>
    </source>
</evidence>
<proteinExistence type="inferred from homology"/>
<name>A0A5Q0BK17_9GAMM</name>
<evidence type="ECO:0000256" key="9">
    <source>
        <dbReference type="ARBA" id="ARBA00022801"/>
    </source>
</evidence>
<comment type="subcellular location">
    <subcellularLocation>
        <location evidence="2 11">Cytoplasm</location>
    </subcellularLocation>
</comment>
<comment type="similarity">
    <text evidence="3 11 13">Belongs to the peptidase S33 family.</text>
</comment>
<dbReference type="Pfam" id="PF00561">
    <property type="entry name" value="Abhydrolase_1"/>
    <property type="match status" value="1"/>
</dbReference>
<comment type="catalytic activity">
    <reaction evidence="1 11 13">
        <text>Release of N-terminal proline from a peptide.</text>
        <dbReference type="EC" id="3.4.11.5"/>
    </reaction>
</comment>
<dbReference type="AlphaFoldDB" id="A0A5Q0BK17"/>
<dbReference type="PRINTS" id="PR00793">
    <property type="entry name" value="PROAMNOPTASE"/>
</dbReference>
<feature type="active site" evidence="12">
    <location>
        <position position="265"/>
    </location>
</feature>
<dbReference type="GO" id="GO:0005737">
    <property type="term" value="C:cytoplasm"/>
    <property type="evidence" value="ECO:0007669"/>
    <property type="project" value="UniProtKB-SubCell"/>
</dbReference>
<feature type="domain" description="AB hydrolase-1" evidence="14">
    <location>
        <begin position="36"/>
        <end position="296"/>
    </location>
</feature>
<evidence type="ECO:0000256" key="2">
    <source>
        <dbReference type="ARBA" id="ARBA00004496"/>
    </source>
</evidence>
<evidence type="ECO:0000256" key="8">
    <source>
        <dbReference type="ARBA" id="ARBA00022670"/>
    </source>
</evidence>
<dbReference type="SUPFAM" id="SSF53474">
    <property type="entry name" value="alpha/beta-Hydrolases"/>
    <property type="match status" value="1"/>
</dbReference>
<dbReference type="Proteomes" id="UP000325755">
    <property type="component" value="Chromosome"/>
</dbReference>
<dbReference type="InterPro" id="IPR005944">
    <property type="entry name" value="Pro_iminopeptidase"/>
</dbReference>
<sequence>MKSLYPPIQPYQTYRLDVGDGHVLYVEESGNRKGLPVVYLHGGPGSGCKPFHHRFFNPERYRTILLDQRGSGRSTPSGGTVNNTTQHLIGDLEAVRLYLKIKRWVLFAGSWGSTLALLYAQQYPKRVAGMLLRGSFLARQRDLDWYIRDGANRFYPEQWDELLRVVASPEPDLISALHGFLYGQDEVAAHRAAKAWLAWGAQLALGATYDPGEIDARADAGYMPQTYIELHYAMNKYFIEENQILQQCHKIPKKLPVILIHGRHDVVCPPEASYLLKQRLPAAELLVLPNSGHLPMGDEMLDALVSASDRLAQRLA</sequence>
<keyword evidence="9 11" id="KW-0378">Hydrolase</keyword>
<organism evidence="15 16">
    <name type="scientific">Candidatus Methylospira mobilis</name>
    <dbReference type="NCBI Taxonomy" id="1808979"/>
    <lineage>
        <taxon>Bacteria</taxon>
        <taxon>Pseudomonadati</taxon>
        <taxon>Pseudomonadota</taxon>
        <taxon>Gammaproteobacteria</taxon>
        <taxon>Methylococcales</taxon>
        <taxon>Methylococcaceae</taxon>
        <taxon>Candidatus Methylospira</taxon>
    </lineage>
</organism>
<evidence type="ECO:0000256" key="7">
    <source>
        <dbReference type="ARBA" id="ARBA00022490"/>
    </source>
</evidence>
<dbReference type="InterPro" id="IPR029058">
    <property type="entry name" value="AB_hydrolase_fold"/>
</dbReference>
<dbReference type="InParanoid" id="A0A5Q0BK17"/>
<accession>A0A5Q0BK17</accession>
<evidence type="ECO:0000259" key="14">
    <source>
        <dbReference type="Pfam" id="PF00561"/>
    </source>
</evidence>
<evidence type="ECO:0000256" key="11">
    <source>
        <dbReference type="PIRNR" id="PIRNR006431"/>
    </source>
</evidence>
<evidence type="ECO:0000256" key="4">
    <source>
        <dbReference type="ARBA" id="ARBA00012568"/>
    </source>
</evidence>
<dbReference type="EC" id="3.4.11.5" evidence="4 11"/>
<reference evidence="15 16" key="1">
    <citation type="submission" date="2019-09" db="EMBL/GenBank/DDBJ databases">
        <title>Ecophysiology of the spiral-shaped methanotroph Methylospira mobilis as revealed by the complete genome sequence.</title>
        <authorList>
            <person name="Oshkin I.Y."/>
            <person name="Dedysh S.N."/>
            <person name="Miroshnikov K."/>
            <person name="Danilova O.V."/>
            <person name="Hakobyan A."/>
            <person name="Liesack W."/>
        </authorList>
    </citation>
    <scope>NUCLEOTIDE SEQUENCE [LARGE SCALE GENOMIC DNA]</scope>
    <source>
        <strain evidence="15 16">Shm1</strain>
    </source>
</reference>
<keyword evidence="6 11" id="KW-0031">Aminopeptidase</keyword>
<dbReference type="RefSeq" id="WP_153250121.1">
    <property type="nucleotide sequence ID" value="NZ_CP044205.1"/>
</dbReference>
<evidence type="ECO:0000256" key="6">
    <source>
        <dbReference type="ARBA" id="ARBA00022438"/>
    </source>
</evidence>
<evidence type="ECO:0000256" key="3">
    <source>
        <dbReference type="ARBA" id="ARBA00010088"/>
    </source>
</evidence>